<accession>A0A5J4WCZ7</accession>
<reference evidence="2 3" key="1">
    <citation type="submission" date="2019-03" db="EMBL/GenBank/DDBJ databases">
        <title>Single cell metagenomics reveals metabolic interactions within the superorganism composed of flagellate Streblomastix strix and complex community of Bacteroidetes bacteria on its surface.</title>
        <authorList>
            <person name="Treitli S.C."/>
            <person name="Kolisko M."/>
            <person name="Husnik F."/>
            <person name="Keeling P."/>
            <person name="Hampl V."/>
        </authorList>
    </citation>
    <scope>NUCLEOTIDE SEQUENCE [LARGE SCALE GENOMIC DNA]</scope>
    <source>
        <strain evidence="2">ST1C</strain>
    </source>
</reference>
<dbReference type="Proteomes" id="UP000324800">
    <property type="component" value="Unassembled WGS sequence"/>
</dbReference>
<evidence type="ECO:0000313" key="3">
    <source>
        <dbReference type="Proteomes" id="UP000324800"/>
    </source>
</evidence>
<comment type="caution">
    <text evidence="2">The sequence shown here is derived from an EMBL/GenBank/DDBJ whole genome shotgun (WGS) entry which is preliminary data.</text>
</comment>
<sequence length="213" mass="24802">MSFVTYVETTIHLPDLEARFNEDGTVHWEPYELVGLQRVRDSSELKKGNGIDEELKLEENEKDDDNQIERDRQRSRTISVDRYNGSKKTQLPTHALIKYITQLFEVQWGDNTRSILFKIHVIFIAEVPKQFAQRLLRTHQRRTEAEQQMKHDLFQQSISTEDIELPSQKLLEYIMKLSTLANTSPLHQLQDVTGRSGQRVVGQVGEQGQLNNQ</sequence>
<dbReference type="AlphaFoldDB" id="A0A5J4WCZ7"/>
<feature type="region of interest" description="Disordered" evidence="1">
    <location>
        <begin position="57"/>
        <end position="77"/>
    </location>
</feature>
<dbReference type="EMBL" id="SNRW01002414">
    <property type="protein sequence ID" value="KAA6392854.1"/>
    <property type="molecule type" value="Genomic_DNA"/>
</dbReference>
<feature type="compositionally biased region" description="Basic and acidic residues" evidence="1">
    <location>
        <begin position="57"/>
        <end position="74"/>
    </location>
</feature>
<organism evidence="2 3">
    <name type="scientific">Streblomastix strix</name>
    <dbReference type="NCBI Taxonomy" id="222440"/>
    <lineage>
        <taxon>Eukaryota</taxon>
        <taxon>Metamonada</taxon>
        <taxon>Preaxostyla</taxon>
        <taxon>Oxymonadida</taxon>
        <taxon>Streblomastigidae</taxon>
        <taxon>Streblomastix</taxon>
    </lineage>
</organism>
<evidence type="ECO:0000256" key="1">
    <source>
        <dbReference type="SAM" id="MobiDB-lite"/>
    </source>
</evidence>
<proteinExistence type="predicted"/>
<name>A0A5J4WCZ7_9EUKA</name>
<gene>
    <name evidence="2" type="ORF">EZS28_011619</name>
</gene>
<evidence type="ECO:0000313" key="2">
    <source>
        <dbReference type="EMBL" id="KAA6392854.1"/>
    </source>
</evidence>
<protein>
    <submittedName>
        <fullName evidence="2">Uncharacterized protein</fullName>
    </submittedName>
</protein>